<feature type="domain" description="N-acetyltransferase" evidence="3">
    <location>
        <begin position="19"/>
        <end position="181"/>
    </location>
</feature>
<dbReference type="PANTHER" id="PTHR10908:SF0">
    <property type="entry name" value="SEROTONIN N-ACETYLTRANSFERASE"/>
    <property type="match status" value="1"/>
</dbReference>
<evidence type="ECO:0000256" key="2">
    <source>
        <dbReference type="ARBA" id="ARBA00023315"/>
    </source>
</evidence>
<dbReference type="SUPFAM" id="SSF55729">
    <property type="entry name" value="Acyl-CoA N-acyltransferases (Nat)"/>
    <property type="match status" value="1"/>
</dbReference>
<dbReference type="GO" id="GO:0008080">
    <property type="term" value="F:N-acetyltransferase activity"/>
    <property type="evidence" value="ECO:0007669"/>
    <property type="project" value="UniProtKB-ARBA"/>
</dbReference>
<sequence>MNSAQNTELTKERPNGIELELRKMQASHIPAVHSLEKDSYPSDEAASKATLDYRMAVAEPLCQIAVDSGTSELVGFVSATATSKNTERMTASMLKEHSSTGEVVCIHSVVVDKKFRRRGYGTEMMKAYMSKVEKLPQYNRILLISKRYLVPFYESVGFREMGESDIAHGKERWIDMERILRHK</sequence>
<dbReference type="PANTHER" id="PTHR10908">
    <property type="entry name" value="SEROTONIN N-ACETYLTRANSFERASE"/>
    <property type="match status" value="1"/>
</dbReference>
<keyword evidence="2" id="KW-0012">Acyltransferase</keyword>
<protein>
    <submittedName>
        <fullName evidence="4">Putative N-acetyltransferase</fullName>
    </submittedName>
</protein>
<name>A0A2V3IUQ9_9FLOR</name>
<dbReference type="AlphaFoldDB" id="A0A2V3IUQ9"/>
<evidence type="ECO:0000313" key="4">
    <source>
        <dbReference type="EMBL" id="PXF45851.1"/>
    </source>
</evidence>
<dbReference type="EMBL" id="NBIV01000051">
    <property type="protein sequence ID" value="PXF45851.1"/>
    <property type="molecule type" value="Genomic_DNA"/>
</dbReference>
<dbReference type="Proteomes" id="UP000247409">
    <property type="component" value="Unassembled WGS sequence"/>
</dbReference>
<dbReference type="OrthoDB" id="75169at2759"/>
<dbReference type="STRING" id="448386.A0A2V3IUQ9"/>
<dbReference type="CDD" id="cd04301">
    <property type="entry name" value="NAT_SF"/>
    <property type="match status" value="1"/>
</dbReference>
<evidence type="ECO:0000256" key="1">
    <source>
        <dbReference type="ARBA" id="ARBA00022679"/>
    </source>
</evidence>
<comment type="caution">
    <text evidence="4">The sequence shown here is derived from an EMBL/GenBank/DDBJ whole genome shotgun (WGS) entry which is preliminary data.</text>
</comment>
<keyword evidence="5" id="KW-1185">Reference proteome</keyword>
<keyword evidence="1 4" id="KW-0808">Transferase</keyword>
<reference evidence="4 5" key="1">
    <citation type="journal article" date="2018" name="Mol. Biol. Evol.">
        <title>Analysis of the draft genome of the red seaweed Gracilariopsis chorda provides insights into genome size evolution in Rhodophyta.</title>
        <authorList>
            <person name="Lee J."/>
            <person name="Yang E.C."/>
            <person name="Graf L."/>
            <person name="Yang J.H."/>
            <person name="Qiu H."/>
            <person name="Zel Zion U."/>
            <person name="Chan C.X."/>
            <person name="Stephens T.G."/>
            <person name="Weber A.P.M."/>
            <person name="Boo G.H."/>
            <person name="Boo S.M."/>
            <person name="Kim K.M."/>
            <person name="Shin Y."/>
            <person name="Jung M."/>
            <person name="Lee S.J."/>
            <person name="Yim H.S."/>
            <person name="Lee J.H."/>
            <person name="Bhattacharya D."/>
            <person name="Yoon H.S."/>
        </authorList>
    </citation>
    <scope>NUCLEOTIDE SEQUENCE [LARGE SCALE GENOMIC DNA]</scope>
    <source>
        <strain evidence="4 5">SKKU-2015</strain>
        <tissue evidence="4">Whole body</tissue>
    </source>
</reference>
<dbReference type="Pfam" id="PF13673">
    <property type="entry name" value="Acetyltransf_10"/>
    <property type="match status" value="1"/>
</dbReference>
<accession>A0A2V3IUQ9</accession>
<proteinExistence type="predicted"/>
<organism evidence="4 5">
    <name type="scientific">Gracilariopsis chorda</name>
    <dbReference type="NCBI Taxonomy" id="448386"/>
    <lineage>
        <taxon>Eukaryota</taxon>
        <taxon>Rhodophyta</taxon>
        <taxon>Florideophyceae</taxon>
        <taxon>Rhodymeniophycidae</taxon>
        <taxon>Gracilariales</taxon>
        <taxon>Gracilariaceae</taxon>
        <taxon>Gracilariopsis</taxon>
    </lineage>
</organism>
<dbReference type="Gene3D" id="3.40.630.30">
    <property type="match status" value="1"/>
</dbReference>
<evidence type="ECO:0000313" key="5">
    <source>
        <dbReference type="Proteomes" id="UP000247409"/>
    </source>
</evidence>
<gene>
    <name evidence="4" type="ORF">BWQ96_04388</name>
</gene>
<dbReference type="InterPro" id="IPR000182">
    <property type="entry name" value="GNAT_dom"/>
</dbReference>
<dbReference type="PROSITE" id="PS51186">
    <property type="entry name" value="GNAT"/>
    <property type="match status" value="1"/>
</dbReference>
<dbReference type="InterPro" id="IPR016181">
    <property type="entry name" value="Acyl_CoA_acyltransferase"/>
</dbReference>
<dbReference type="InterPro" id="IPR051635">
    <property type="entry name" value="SNAT-like"/>
</dbReference>
<evidence type="ECO:0000259" key="3">
    <source>
        <dbReference type="PROSITE" id="PS51186"/>
    </source>
</evidence>